<reference evidence="2" key="2">
    <citation type="journal article" date="2024" name="Plant">
        <title>Genomic evolution and insights into agronomic trait innovations of Sesamum species.</title>
        <authorList>
            <person name="Miao H."/>
            <person name="Wang L."/>
            <person name="Qu L."/>
            <person name="Liu H."/>
            <person name="Sun Y."/>
            <person name="Le M."/>
            <person name="Wang Q."/>
            <person name="Wei S."/>
            <person name="Zheng Y."/>
            <person name="Lin W."/>
            <person name="Duan Y."/>
            <person name="Cao H."/>
            <person name="Xiong S."/>
            <person name="Wang X."/>
            <person name="Wei L."/>
            <person name="Li C."/>
            <person name="Ma Q."/>
            <person name="Ju M."/>
            <person name="Zhao R."/>
            <person name="Li G."/>
            <person name="Mu C."/>
            <person name="Tian Q."/>
            <person name="Mei H."/>
            <person name="Zhang T."/>
            <person name="Gao T."/>
            <person name="Zhang H."/>
        </authorList>
    </citation>
    <scope>NUCLEOTIDE SEQUENCE</scope>
    <source>
        <strain evidence="2">KEN8</strain>
    </source>
</reference>
<evidence type="ECO:0000313" key="2">
    <source>
        <dbReference type="EMBL" id="KAL0332986.1"/>
    </source>
</evidence>
<organism evidence="2">
    <name type="scientific">Sesamum calycinum</name>
    <dbReference type="NCBI Taxonomy" id="2727403"/>
    <lineage>
        <taxon>Eukaryota</taxon>
        <taxon>Viridiplantae</taxon>
        <taxon>Streptophyta</taxon>
        <taxon>Embryophyta</taxon>
        <taxon>Tracheophyta</taxon>
        <taxon>Spermatophyta</taxon>
        <taxon>Magnoliopsida</taxon>
        <taxon>eudicotyledons</taxon>
        <taxon>Gunneridae</taxon>
        <taxon>Pentapetalae</taxon>
        <taxon>asterids</taxon>
        <taxon>lamiids</taxon>
        <taxon>Lamiales</taxon>
        <taxon>Pedaliaceae</taxon>
        <taxon>Sesamum</taxon>
    </lineage>
</organism>
<protein>
    <recommendedName>
        <fullName evidence="1">Retrovirus-related Pol polyprotein from transposon TNT 1-94-like beta-barrel domain-containing protein</fullName>
    </recommendedName>
</protein>
<name>A0AAW2MPH4_9LAMI</name>
<proteinExistence type="predicted"/>
<gene>
    <name evidence="2" type="ORF">Scaly_2200100</name>
</gene>
<evidence type="ECO:0000259" key="1">
    <source>
        <dbReference type="Pfam" id="PF22936"/>
    </source>
</evidence>
<comment type="caution">
    <text evidence="2">The sequence shown here is derived from an EMBL/GenBank/DDBJ whole genome shotgun (WGS) entry which is preliminary data.</text>
</comment>
<sequence length="181" mass="20080">MIVGGSSGASTSGTTEGYVSVQSEVLTIYEPYDWLIDTGMSARLPDKSLFLSYQAISGRTVRMENASTAEVLGIGSVDLKFSSWHILSLKRVHHEYLQVFHLMIHLSTSISEHVEKMSNVGVNLSSTSLTHKESDEPRRSKRAKVDKNFGSDFVTYNIEDDPVTFKDVMASSEAKKLSKVR</sequence>
<accession>A0AAW2MPH4</accession>
<dbReference type="EMBL" id="JACGWM010000013">
    <property type="protein sequence ID" value="KAL0332986.1"/>
    <property type="molecule type" value="Genomic_DNA"/>
</dbReference>
<dbReference type="AlphaFoldDB" id="A0AAW2MPH4"/>
<feature type="domain" description="Retrovirus-related Pol polyprotein from transposon TNT 1-94-like beta-barrel" evidence="1">
    <location>
        <begin position="34"/>
        <end position="94"/>
    </location>
</feature>
<reference evidence="2" key="1">
    <citation type="submission" date="2020-06" db="EMBL/GenBank/DDBJ databases">
        <authorList>
            <person name="Li T."/>
            <person name="Hu X."/>
            <person name="Zhang T."/>
            <person name="Song X."/>
            <person name="Zhang H."/>
            <person name="Dai N."/>
            <person name="Sheng W."/>
            <person name="Hou X."/>
            <person name="Wei L."/>
        </authorList>
    </citation>
    <scope>NUCLEOTIDE SEQUENCE</scope>
    <source>
        <strain evidence="2">KEN8</strain>
        <tissue evidence="2">Leaf</tissue>
    </source>
</reference>
<dbReference type="InterPro" id="IPR054722">
    <property type="entry name" value="PolX-like_BBD"/>
</dbReference>
<dbReference type="Pfam" id="PF22936">
    <property type="entry name" value="Pol_BBD"/>
    <property type="match status" value="1"/>
</dbReference>